<dbReference type="InterPro" id="IPR006597">
    <property type="entry name" value="Sel1-like"/>
</dbReference>
<feature type="compositionally biased region" description="Low complexity" evidence="2">
    <location>
        <begin position="56"/>
        <end position="78"/>
    </location>
</feature>
<dbReference type="OMA" id="DSFANMN"/>
<feature type="region of interest" description="Disordered" evidence="2">
    <location>
        <begin position="224"/>
        <end position="256"/>
    </location>
</feature>
<reference evidence="3 4" key="1">
    <citation type="journal article" date="2012" name="Plant Cell">
        <title>Genome comparison of barley and maize smut fungi reveals targeted loss of RNA silencing components and species-specific presence of transposable elements.</title>
        <authorList>
            <person name="Laurie J.D."/>
            <person name="Ali S."/>
            <person name="Linning R."/>
            <person name="Mannhaupt G."/>
            <person name="Wong P."/>
            <person name="Gueldener U."/>
            <person name="Muensterkoetter M."/>
            <person name="Moore R."/>
            <person name="Kahmann R."/>
            <person name="Bakkeren G."/>
            <person name="Schirawski J."/>
        </authorList>
    </citation>
    <scope>NUCLEOTIDE SEQUENCE [LARGE SCALE GENOMIC DNA]</scope>
    <source>
        <strain evidence="4">Uh4875-4</strain>
    </source>
</reference>
<dbReference type="Pfam" id="PF08238">
    <property type="entry name" value="Sel1"/>
    <property type="match status" value="7"/>
</dbReference>
<dbReference type="HOGENOM" id="CLU_000288_126_1_1"/>
<protein>
    <submittedName>
        <fullName evidence="3">Related to SKT5-activator of chitin synthase III</fullName>
    </submittedName>
</protein>
<dbReference type="PANTHER" id="PTHR46430:SF3">
    <property type="entry name" value="ACTIVATOR OF C KINASE PROTEIN 1"/>
    <property type="match status" value="1"/>
</dbReference>
<dbReference type="AlphaFoldDB" id="I2FMX0"/>
<dbReference type="OrthoDB" id="272077at2759"/>
<keyword evidence="4" id="KW-1185">Reference proteome</keyword>
<evidence type="ECO:0000256" key="2">
    <source>
        <dbReference type="SAM" id="MobiDB-lite"/>
    </source>
</evidence>
<dbReference type="InterPro" id="IPR051726">
    <property type="entry name" value="Chitin_Synth_Reg"/>
</dbReference>
<proteinExistence type="predicted"/>
<feature type="region of interest" description="Disordered" evidence="2">
    <location>
        <begin position="536"/>
        <end position="558"/>
    </location>
</feature>
<feature type="region of interest" description="Disordered" evidence="2">
    <location>
        <begin position="916"/>
        <end position="936"/>
    </location>
</feature>
<feature type="compositionally biased region" description="Low complexity" evidence="2">
    <location>
        <begin position="27"/>
        <end position="46"/>
    </location>
</feature>
<organism evidence="3 4">
    <name type="scientific">Ustilago hordei</name>
    <name type="common">Barley covered smut fungus</name>
    <dbReference type="NCBI Taxonomy" id="120017"/>
    <lineage>
        <taxon>Eukaryota</taxon>
        <taxon>Fungi</taxon>
        <taxon>Dikarya</taxon>
        <taxon>Basidiomycota</taxon>
        <taxon>Ustilaginomycotina</taxon>
        <taxon>Ustilaginomycetes</taxon>
        <taxon>Ustilaginales</taxon>
        <taxon>Ustilaginaceae</taxon>
        <taxon>Ustilago</taxon>
    </lineage>
</organism>
<feature type="compositionally biased region" description="Polar residues" evidence="2">
    <location>
        <begin position="301"/>
        <end position="316"/>
    </location>
</feature>
<evidence type="ECO:0000256" key="1">
    <source>
        <dbReference type="ARBA" id="ARBA00022737"/>
    </source>
</evidence>
<feature type="region of interest" description="Disordered" evidence="2">
    <location>
        <begin position="301"/>
        <end position="394"/>
    </location>
</feature>
<dbReference type="PANTHER" id="PTHR46430">
    <property type="entry name" value="PROTEIN SKT5-RELATED"/>
    <property type="match status" value="1"/>
</dbReference>
<dbReference type="SMART" id="SM00671">
    <property type="entry name" value="SEL1"/>
    <property type="match status" value="7"/>
</dbReference>
<feature type="compositionally biased region" description="Gly residues" evidence="2">
    <location>
        <begin position="332"/>
        <end position="349"/>
    </location>
</feature>
<dbReference type="Gene3D" id="1.25.40.10">
    <property type="entry name" value="Tetratricopeptide repeat domain"/>
    <property type="match status" value="2"/>
</dbReference>
<accession>I2FMX0</accession>
<feature type="compositionally biased region" description="Low complexity" evidence="2">
    <location>
        <begin position="86"/>
        <end position="96"/>
    </location>
</feature>
<dbReference type="EMBL" id="CAGI01000132">
    <property type="protein sequence ID" value="CCF48263.1"/>
    <property type="molecule type" value="Genomic_DNA"/>
</dbReference>
<dbReference type="Proteomes" id="UP000006174">
    <property type="component" value="Unassembled WGS sequence"/>
</dbReference>
<feature type="compositionally biased region" description="Polar residues" evidence="2">
    <location>
        <begin position="536"/>
        <end position="547"/>
    </location>
</feature>
<evidence type="ECO:0000313" key="3">
    <source>
        <dbReference type="EMBL" id="CCF48263.1"/>
    </source>
</evidence>
<gene>
    <name evidence="3" type="ORF">UHOR_05958</name>
</gene>
<feature type="compositionally biased region" description="Low complexity" evidence="2">
    <location>
        <begin position="321"/>
        <end position="331"/>
    </location>
</feature>
<name>I2FMX0_USTHO</name>
<dbReference type="eggNOG" id="KOG1550">
    <property type="taxonomic scope" value="Eukaryota"/>
</dbReference>
<feature type="compositionally biased region" description="Low complexity" evidence="2">
    <location>
        <begin position="112"/>
        <end position="135"/>
    </location>
</feature>
<dbReference type="InterPro" id="IPR011990">
    <property type="entry name" value="TPR-like_helical_dom_sf"/>
</dbReference>
<evidence type="ECO:0000313" key="4">
    <source>
        <dbReference type="Proteomes" id="UP000006174"/>
    </source>
</evidence>
<dbReference type="STRING" id="1128400.I2FMX0"/>
<feature type="region of interest" description="Disordered" evidence="2">
    <location>
        <begin position="1"/>
        <end position="151"/>
    </location>
</feature>
<comment type="caution">
    <text evidence="3">The sequence shown here is derived from an EMBL/GenBank/DDBJ whole genome shotgun (WGS) entry which is preliminary data.</text>
</comment>
<keyword evidence="1" id="KW-0677">Repeat</keyword>
<sequence length="936" mass="99031">MAMPTAESHESLSAAYASNYDYLDSSPQQHQQQQQQRYYQQEQQQPPQQPSGTQNSNSSYNAPGPSSSSASSSNAALSRGGGSAGSSGSQSYYSSATTANPPSHLQQPYPPQYAQHQQYQHQQYQHQQYQHQQYQHQHHSSPPTAAYRPSRQISSNYPEHAHSAALNSASSAAYTNNGPAPAISFNMYAQSNISMPALGPVAADSSSRAPPLADDLGDSFANMNIYGTPRLGPQRSKSPAPGYHPSADSASTKGLASAASVRTNAMYATQEIHQSAAEVQPENSLAAIADQVEQAAAHLDPNTTPSISASASSQNDHSAHHGGSSSAYHAGQNGGGGGGGGCGGGGGGERGGEGGGERGGAAAPDWVPHSQHGGRYGASVRQHSTPGEYPPGGQYAAGSMDGHGAGDGSHMPWDPNAAAAAYYTQNGAAQYPGFQPQAIHQASAGYPFSAQDGHAAYPSVGGPSAYESNPYFAAASGYLGFPDGAAPGFPPGADPYGAAAGAAGLMPIMPPGTPAGAGRPTLLSRQGTQLSMMSTNSNPLAGMASTNPRRKSKDPAPQQIVPFNKSFVAEYRLRMKGDPDPEAQFAYAKYLIEAAKKVQDPADGPKQQRKYRDTLLSESLKLIKRLATTGMGLGKPPYAEAQFFLANCFGNGSLGLQVDHEKAYNLYVQASKQNHPAATYRTAVCNEVGAGTRRDHHRAVLFYRKASALGDTAGMYKLGMVLLNGMLGQPRNVREAIVWLKRAATQADEDNPHALHELGLLHEKASNGVVLHDEAYARELFTQAAQLGYSPSQFKLGSAYEYGNLTCPVDPRRSIAWYTKAAQKGDGESELALSGWYLTGSEGVLKQSDSEAYLWARRAASKGIPKAEYAVGYYSEVGIGVNANLDEAKRWYMRAAAQGNKRAMQRLTELKKMKGLTGKKGARPTRKDAESECTIM</sequence>
<dbReference type="SUPFAM" id="SSF81901">
    <property type="entry name" value="HCP-like"/>
    <property type="match status" value="1"/>
</dbReference>